<dbReference type="PANTHER" id="PTHR39200">
    <property type="entry name" value="HYPOTHETICAL EXPORTED PROTEIN"/>
    <property type="match status" value="1"/>
</dbReference>
<gene>
    <name evidence="2" type="ORF">A7A78_12655</name>
</gene>
<protein>
    <recommendedName>
        <fullName evidence="1">Putative auto-transporter adhesin head GIN domain-containing protein</fullName>
    </recommendedName>
</protein>
<reference evidence="2 3" key="1">
    <citation type="submission" date="2016-05" db="EMBL/GenBank/DDBJ databases">
        <title>Genome sequencing of Vitellibacter soesokkakensis RSSK-12.</title>
        <authorList>
            <person name="Thevarajoo S."/>
            <person name="Selvaratnam C."/>
            <person name="Goh K.M."/>
            <person name="Chan K.-G."/>
            <person name="Chong C.S."/>
        </authorList>
    </citation>
    <scope>NUCLEOTIDE SEQUENCE [LARGE SCALE GENOMIC DNA]</scope>
    <source>
        <strain evidence="2 3">RSSK-12</strain>
    </source>
</reference>
<evidence type="ECO:0000259" key="1">
    <source>
        <dbReference type="Pfam" id="PF10988"/>
    </source>
</evidence>
<sequence>MATLTKISLALTLLIIGNLEIIAQNRNSNSIEGSGNVITKTVNTQPYNTINVSGSMDVFLEKGTEGNISITAEDNVQDRIVVESDGTTLKISMKNNTSLRNTKKIKITVPFEDLSEISLRGSGNVEGKDMLKSNSLALNIQGSGQIKISIEANSVDAQLNGSGDMTLSGKVTDVEVKTTGSGNFEGKELNSENAQIYISGSGDSSIYAKNSLKARIQGSGSIFCAGNPTSNDVKIMGSGKVKSI</sequence>
<dbReference type="Gene3D" id="2.160.20.120">
    <property type="match status" value="1"/>
</dbReference>
<dbReference type="RefSeq" id="WP_068761955.1">
    <property type="nucleotide sequence ID" value="NZ_LXIE01000020.1"/>
</dbReference>
<name>A0A1A9LD58_9FLAO</name>
<dbReference type="Pfam" id="PF10988">
    <property type="entry name" value="DUF2807"/>
    <property type="match status" value="1"/>
</dbReference>
<dbReference type="AlphaFoldDB" id="A0A1A9LD58"/>
<dbReference type="OrthoDB" id="5585143at2"/>
<dbReference type="InterPro" id="IPR021255">
    <property type="entry name" value="DUF2807"/>
</dbReference>
<evidence type="ECO:0000313" key="2">
    <source>
        <dbReference type="EMBL" id="OAD91299.1"/>
    </source>
</evidence>
<proteinExistence type="predicted"/>
<dbReference type="PANTHER" id="PTHR39200:SF1">
    <property type="entry name" value="AUTO-TRANSPORTER ADHESIN HEAD GIN DOMAIN-CONTAINING PROTEIN-RELATED"/>
    <property type="match status" value="1"/>
</dbReference>
<dbReference type="EMBL" id="LXIE01000020">
    <property type="protein sequence ID" value="OAD91299.1"/>
    <property type="molecule type" value="Genomic_DNA"/>
</dbReference>
<dbReference type="STRING" id="1385699.A7A78_12655"/>
<comment type="caution">
    <text evidence="2">The sequence shown here is derived from an EMBL/GenBank/DDBJ whole genome shotgun (WGS) entry which is preliminary data.</text>
</comment>
<organism evidence="2 3">
    <name type="scientific">Aequorivita soesokkakensis</name>
    <dbReference type="NCBI Taxonomy" id="1385699"/>
    <lineage>
        <taxon>Bacteria</taxon>
        <taxon>Pseudomonadati</taxon>
        <taxon>Bacteroidota</taxon>
        <taxon>Flavobacteriia</taxon>
        <taxon>Flavobacteriales</taxon>
        <taxon>Flavobacteriaceae</taxon>
        <taxon>Aequorivita</taxon>
    </lineage>
</organism>
<accession>A0A1A9LD58</accession>
<evidence type="ECO:0000313" key="3">
    <source>
        <dbReference type="Proteomes" id="UP000077552"/>
    </source>
</evidence>
<feature type="domain" description="Putative auto-transporter adhesin head GIN" evidence="1">
    <location>
        <begin position="47"/>
        <end position="228"/>
    </location>
</feature>
<keyword evidence="3" id="KW-1185">Reference proteome</keyword>
<dbReference type="Proteomes" id="UP000077552">
    <property type="component" value="Unassembled WGS sequence"/>
</dbReference>